<feature type="region of interest" description="Disordered" evidence="3">
    <location>
        <begin position="563"/>
        <end position="591"/>
    </location>
</feature>
<dbReference type="AlphaFoldDB" id="A0A328PU46"/>
<dbReference type="EMBL" id="QKVO01000001">
    <property type="protein sequence ID" value="RAO95290.1"/>
    <property type="molecule type" value="Genomic_DNA"/>
</dbReference>
<feature type="compositionally biased region" description="Polar residues" evidence="3">
    <location>
        <begin position="678"/>
        <end position="688"/>
    </location>
</feature>
<dbReference type="Pfam" id="PF12506">
    <property type="entry name" value="DUF3713"/>
    <property type="match status" value="1"/>
</dbReference>
<feature type="compositionally biased region" description="Basic and acidic residues" evidence="3">
    <location>
        <begin position="813"/>
        <end position="826"/>
    </location>
</feature>
<feature type="region of interest" description="Disordered" evidence="3">
    <location>
        <begin position="664"/>
        <end position="688"/>
    </location>
</feature>
<reference evidence="5" key="1">
    <citation type="submission" date="2018-06" db="EMBL/GenBank/DDBJ databases">
        <authorList>
            <person name="Martinez Ocampo F."/>
            <person name="Quiroz Castaneda R.E."/>
            <person name="Rojas Lopez X."/>
        </authorList>
    </citation>
    <scope>NUCLEOTIDE SEQUENCE [LARGE SCALE GENOMIC DNA]</scope>
    <source>
        <strain evidence="5">INIFAP02</strain>
    </source>
</reference>
<sequence length="1166" mass="133171">MTPKWKKRGLCLIFPILLGSVISSVVATEWHGRIGKLGFKYAKTLKQQLDQFIQASSKQGGKTSSSDITANDLISKLAQNPNSVPLLMVGFATQIAKSIFEGDLFKGTKHEKTIGKNFSAFLKGPKKQAEQAISSKRRSEKRVKRDWSSDDERYLTGLKEFVLGQINSGDIDNYYHQESHKWTTNKSFQNDGKKKIFTFIGFLLAKWIGKSQVGRFIHEILPYANSFQDSTTELYKKKYKNVNLPNKPNFHFPDFNPSDIEEYKQSWKDFLLNGHGGQKNLKKRSSLHWITKDNTEQKNLALKLISDSRSTNYEIVFSGPISFLTGLWHERNNNLLQLFRIKQNGQEDDRNKRSNSNKPFEFLIHKNGSSKKIIFWRDSKGFNLLFPVAKTNMENGKNKKDEKEESNEKYNQSKEKLVEEFKNYVKENFPYLLLKYYLHIKGCDGKEKAPKTSSTFCCKDIIESLIKLWELSTRLKELNDSLRVWDHRTKNNTSLSTVDYSQQSSSYLSKLGTVSANPPTYLSKVSHEEEIQKLNSSIKDHLQKVGNYFKESSKQGNVEELKAQNKNGEGDNKEHKYWTFNGEDSSTKKTQDQKCMKKSVAEFLLEKSSTLDLLKNHILLSISFDKITDLLQENGKSQPSDKSSLQKLEGELSKNYNGFFNFASNTGTSGGGGRTRRQAPTSPPTTNKNLLSLLQQAITDELIVSNLGSISDTLLYKLSKENGNGPQQGQTNSSTHFDTIKDWLTVNALLGQPLRRINTLENTQLRLLITALYLLENSLKEYREILKSIIKNDFFGSYVFSLSWNKFCTPDKDKNPLDPDKSEPARGDSVSQGTSGNGKNNFWFPIDQKATGQQAGGTNQEEWSTSNLDPRACIKNNDRFSIAEFKKKQENNSAGSSVADNSKMKLMGYKGSISRGSQVLLPGNLYEKILNFLLKEGHITWQQIENQVDLIKSNSQFSNFITQLTKMKSSIGQAFELPDYRKLKEDLDQSKRAEALEWLGLTKKRELLKDFIKKHLFSENTDSYLQLTQASSTSDSTTTQTKKNDKQSFRGLMWDRDSTDSRQEGEDGRKYIFSTKEENEGSALIYLIQYTHEDLKDEKTFAKFLQENLTPDMLIRDIVKKAHDKGLQSKAINHYLMRGSWATGDKVFNLKSNDYYLKDQFSSIIL</sequence>
<evidence type="ECO:0000313" key="4">
    <source>
        <dbReference type="EMBL" id="RAO95290.1"/>
    </source>
</evidence>
<comment type="similarity">
    <text evidence="1">Belongs to the MG307/MG309/MG338 family.</text>
</comment>
<feature type="coiled-coil region" evidence="2">
    <location>
        <begin position="393"/>
        <end position="427"/>
    </location>
</feature>
<feature type="region of interest" description="Disordered" evidence="3">
    <location>
        <begin position="1029"/>
        <end position="1069"/>
    </location>
</feature>
<organism evidence="4 5">
    <name type="scientific">Mycoplasma wenyonii</name>
    <dbReference type="NCBI Taxonomy" id="65123"/>
    <lineage>
        <taxon>Bacteria</taxon>
        <taxon>Bacillati</taxon>
        <taxon>Mycoplasmatota</taxon>
        <taxon>Mollicutes</taxon>
        <taxon>Mycoplasmataceae</taxon>
        <taxon>Mycoplasma</taxon>
    </lineage>
</organism>
<evidence type="ECO:0000256" key="2">
    <source>
        <dbReference type="SAM" id="Coils"/>
    </source>
</evidence>
<feature type="compositionally biased region" description="Basic and acidic residues" evidence="3">
    <location>
        <begin position="1042"/>
        <end position="1069"/>
    </location>
</feature>
<gene>
    <name evidence="4" type="ORF">DNK47_00310</name>
</gene>
<dbReference type="RefSeq" id="WP_112664956.1">
    <property type="nucleotide sequence ID" value="NZ_QKVO01000001.1"/>
</dbReference>
<proteinExistence type="inferred from homology"/>
<feature type="compositionally biased region" description="Basic and acidic residues" evidence="3">
    <location>
        <begin position="563"/>
        <end position="577"/>
    </location>
</feature>
<feature type="compositionally biased region" description="Low complexity" evidence="3">
    <location>
        <begin position="1029"/>
        <end position="1041"/>
    </location>
</feature>
<protein>
    <submittedName>
        <fullName evidence="4">Uncharacterized protein</fullName>
    </submittedName>
</protein>
<dbReference type="Proteomes" id="UP000249762">
    <property type="component" value="Unassembled WGS sequence"/>
</dbReference>
<dbReference type="InterPro" id="IPR022186">
    <property type="entry name" value="DUF3713"/>
</dbReference>
<accession>A0A328PU46</accession>
<dbReference type="OrthoDB" id="393869at2"/>
<evidence type="ECO:0000313" key="5">
    <source>
        <dbReference type="Proteomes" id="UP000249762"/>
    </source>
</evidence>
<feature type="region of interest" description="Disordered" evidence="3">
    <location>
        <begin position="125"/>
        <end position="144"/>
    </location>
</feature>
<evidence type="ECO:0000256" key="3">
    <source>
        <dbReference type="SAM" id="MobiDB-lite"/>
    </source>
</evidence>
<name>A0A328PU46_9MOLU</name>
<keyword evidence="2" id="KW-0175">Coiled coil</keyword>
<keyword evidence="5" id="KW-1185">Reference proteome</keyword>
<feature type="compositionally biased region" description="Polar residues" evidence="3">
    <location>
        <begin position="829"/>
        <end position="840"/>
    </location>
</feature>
<evidence type="ECO:0000256" key="1">
    <source>
        <dbReference type="ARBA" id="ARBA00010828"/>
    </source>
</evidence>
<comment type="caution">
    <text evidence="4">The sequence shown here is derived from an EMBL/GenBank/DDBJ whole genome shotgun (WGS) entry which is preliminary data.</text>
</comment>
<feature type="region of interest" description="Disordered" evidence="3">
    <location>
        <begin position="813"/>
        <end position="840"/>
    </location>
</feature>